<organism evidence="7 8">
    <name type="scientific">Acrobeloides nanus</name>
    <dbReference type="NCBI Taxonomy" id="290746"/>
    <lineage>
        <taxon>Eukaryota</taxon>
        <taxon>Metazoa</taxon>
        <taxon>Ecdysozoa</taxon>
        <taxon>Nematoda</taxon>
        <taxon>Chromadorea</taxon>
        <taxon>Rhabditida</taxon>
        <taxon>Tylenchina</taxon>
        <taxon>Cephalobomorpha</taxon>
        <taxon>Cephaloboidea</taxon>
        <taxon>Cephalobidae</taxon>
        <taxon>Acrobeloides</taxon>
    </lineage>
</organism>
<dbReference type="PANTHER" id="PTHR19282">
    <property type="entry name" value="TETRASPANIN"/>
    <property type="match status" value="1"/>
</dbReference>
<dbReference type="Gene3D" id="1.10.1450.10">
    <property type="entry name" value="Tetraspanin"/>
    <property type="match status" value="1"/>
</dbReference>
<dbReference type="PIRSF" id="PIRSF002419">
    <property type="entry name" value="Tetraspanin"/>
    <property type="match status" value="1"/>
</dbReference>
<evidence type="ECO:0000256" key="5">
    <source>
        <dbReference type="ARBA" id="ARBA00023136"/>
    </source>
</evidence>
<dbReference type="InterPro" id="IPR000301">
    <property type="entry name" value="Tetraspanin_animals"/>
</dbReference>
<sequence length="293" mass="33305">MYFTFLALNGMTSSRQRHVRRHHRPLPTSDRYYPGAGGDSEISCCVKYTVFGFNVIFWILGFALLIVGAWAQIEKNNPYSQLNRLSKFYLDPAWLMIIIGAVTFAIGFSGCVGALRENTCFLAMYSTLLGLLLLAEVIIVDIVGTNAVLFKFYVILYRDDPDLQTLIDWMQTDWHCCGINKPDDWDLNIYFNSTAKALKSEEAGGVPFSCCINGRELENYACGHRVRLLDPRHVGDVIYTEGCLPKLQQWLNSNFVYVGTSIFVVAVIQFLGICFAQDLRSDIFAQRAKWNRR</sequence>
<comment type="similarity">
    <text evidence="2 6">Belongs to the tetraspanin (TM4SF) family.</text>
</comment>
<protein>
    <recommendedName>
        <fullName evidence="6">Tetraspanin</fullName>
    </recommendedName>
</protein>
<dbReference type="WBParaSite" id="ACRNAN_scaffold5098.g21289.t1">
    <property type="protein sequence ID" value="ACRNAN_scaffold5098.g21289.t1"/>
    <property type="gene ID" value="ACRNAN_scaffold5098.g21289"/>
</dbReference>
<keyword evidence="3 6" id="KW-0812">Transmembrane</keyword>
<dbReference type="Proteomes" id="UP000887540">
    <property type="component" value="Unplaced"/>
</dbReference>
<dbReference type="GO" id="GO:0005886">
    <property type="term" value="C:plasma membrane"/>
    <property type="evidence" value="ECO:0007669"/>
    <property type="project" value="TreeGrafter"/>
</dbReference>
<proteinExistence type="inferred from homology"/>
<dbReference type="InterPro" id="IPR018499">
    <property type="entry name" value="Tetraspanin/Peripherin"/>
</dbReference>
<dbReference type="InterPro" id="IPR008952">
    <property type="entry name" value="Tetraspanin_EC2_sf"/>
</dbReference>
<keyword evidence="5 6" id="KW-0472">Membrane</keyword>
<evidence type="ECO:0000313" key="7">
    <source>
        <dbReference type="Proteomes" id="UP000887540"/>
    </source>
</evidence>
<evidence type="ECO:0000256" key="2">
    <source>
        <dbReference type="ARBA" id="ARBA00006840"/>
    </source>
</evidence>
<evidence type="ECO:0000313" key="8">
    <source>
        <dbReference type="WBParaSite" id="ACRNAN_scaffold5098.g21289.t1"/>
    </source>
</evidence>
<evidence type="ECO:0000256" key="6">
    <source>
        <dbReference type="RuleBase" id="RU361218"/>
    </source>
</evidence>
<evidence type="ECO:0000256" key="1">
    <source>
        <dbReference type="ARBA" id="ARBA00004141"/>
    </source>
</evidence>
<name>A0A914E1A5_9BILA</name>
<evidence type="ECO:0000256" key="4">
    <source>
        <dbReference type="ARBA" id="ARBA00022989"/>
    </source>
</evidence>
<feature type="transmembrane region" description="Helical" evidence="6">
    <location>
        <begin position="255"/>
        <end position="276"/>
    </location>
</feature>
<reference evidence="8" key="1">
    <citation type="submission" date="2022-11" db="UniProtKB">
        <authorList>
            <consortium name="WormBaseParasite"/>
        </authorList>
    </citation>
    <scope>IDENTIFICATION</scope>
</reference>
<feature type="transmembrane region" description="Helical" evidence="6">
    <location>
        <begin position="93"/>
        <end position="115"/>
    </location>
</feature>
<feature type="transmembrane region" description="Helical" evidence="6">
    <location>
        <begin position="50"/>
        <end position="73"/>
    </location>
</feature>
<dbReference type="Pfam" id="PF00335">
    <property type="entry name" value="Tetraspanin"/>
    <property type="match status" value="1"/>
</dbReference>
<dbReference type="PANTHER" id="PTHR19282:SF431">
    <property type="entry name" value="TETRASPANIN 26A, ISOFORM B-RELATED"/>
    <property type="match status" value="1"/>
</dbReference>
<feature type="transmembrane region" description="Helical" evidence="6">
    <location>
        <begin position="127"/>
        <end position="156"/>
    </location>
</feature>
<evidence type="ECO:0000256" key="3">
    <source>
        <dbReference type="ARBA" id="ARBA00022692"/>
    </source>
</evidence>
<keyword evidence="7" id="KW-1185">Reference proteome</keyword>
<dbReference type="AlphaFoldDB" id="A0A914E1A5"/>
<accession>A0A914E1A5</accession>
<dbReference type="SUPFAM" id="SSF48652">
    <property type="entry name" value="Tetraspanin"/>
    <property type="match status" value="1"/>
</dbReference>
<keyword evidence="4 6" id="KW-1133">Transmembrane helix</keyword>
<comment type="subcellular location">
    <subcellularLocation>
        <location evidence="1 6">Membrane</location>
        <topology evidence="1 6">Multi-pass membrane protein</topology>
    </subcellularLocation>
</comment>
<dbReference type="PRINTS" id="PR00259">
    <property type="entry name" value="TMFOUR"/>
</dbReference>